<feature type="binding site" evidence="7">
    <location>
        <position position="242"/>
    </location>
    <ligand>
        <name>5-hydroxyisourate</name>
        <dbReference type="ChEBI" id="CHEBI:18072"/>
    </ligand>
</feature>
<dbReference type="GO" id="GO:0006145">
    <property type="term" value="P:purine nucleobase catabolic process"/>
    <property type="evidence" value="ECO:0007669"/>
    <property type="project" value="TreeGrafter"/>
</dbReference>
<feature type="binding site" evidence="7">
    <location>
        <position position="57"/>
    </location>
    <ligand>
        <name>5-hydroxyisourate</name>
        <dbReference type="ChEBI" id="CHEBI:18072"/>
    </ligand>
</feature>
<dbReference type="PANTHER" id="PTHR42874:SF1">
    <property type="entry name" value="URICASE"/>
    <property type="match status" value="1"/>
</dbReference>
<evidence type="ECO:0000256" key="8">
    <source>
        <dbReference type="RuleBase" id="RU004455"/>
    </source>
</evidence>
<feature type="active site" description="Charge relay system" evidence="6">
    <location>
        <position position="12"/>
    </location>
</feature>
<feature type="binding site" evidence="7">
    <location>
        <position position="156"/>
    </location>
    <ligand>
        <name>5-hydroxyisourate</name>
        <dbReference type="ChEBI" id="CHEBI:18072"/>
    </ligand>
</feature>
<dbReference type="PANTHER" id="PTHR42874">
    <property type="entry name" value="URICASE"/>
    <property type="match status" value="1"/>
</dbReference>
<feature type="binding site" evidence="7">
    <location>
        <position position="57"/>
    </location>
    <ligand>
        <name>urate</name>
        <dbReference type="ChEBI" id="CHEBI:17775"/>
    </ligand>
</feature>
<evidence type="ECO:0000256" key="3">
    <source>
        <dbReference type="ARBA" id="ARBA00022631"/>
    </source>
</evidence>
<accession>A0A0R2RHB0</accession>
<evidence type="ECO:0000313" key="10">
    <source>
        <dbReference type="Proteomes" id="UP000051269"/>
    </source>
</evidence>
<dbReference type="SUPFAM" id="SSF55620">
    <property type="entry name" value="Tetrahydrobiopterin biosynthesis enzymes-like"/>
    <property type="match status" value="2"/>
</dbReference>
<evidence type="ECO:0000256" key="1">
    <source>
        <dbReference type="ARBA" id="ARBA00004831"/>
    </source>
</evidence>
<feature type="binding site" evidence="7">
    <location>
        <position position="242"/>
    </location>
    <ligand>
        <name>urate</name>
        <dbReference type="ChEBI" id="CHEBI:17775"/>
    </ligand>
</feature>
<feature type="active site" description="Charge relay system" evidence="6">
    <location>
        <position position="57"/>
    </location>
</feature>
<evidence type="ECO:0000256" key="2">
    <source>
        <dbReference type="ARBA" id="ARBA00009760"/>
    </source>
</evidence>
<dbReference type="PRINTS" id="PR00093">
    <property type="entry name" value="URICASE"/>
</dbReference>
<keyword evidence="4 5" id="KW-0560">Oxidoreductase</keyword>
<feature type="binding site" evidence="7">
    <location>
        <position position="216"/>
    </location>
    <ligand>
        <name>urate</name>
        <dbReference type="ChEBI" id="CHEBI:17775"/>
    </ligand>
</feature>
<comment type="pathway">
    <text evidence="1 5">Purine metabolism; urate degradation; (S)-allantoin from urate: step 1/3.</text>
</comment>
<evidence type="ECO:0000256" key="7">
    <source>
        <dbReference type="PIRSR" id="PIRSR000241-2"/>
    </source>
</evidence>
<gene>
    <name evidence="9" type="ORF">ABR82_02835</name>
</gene>
<feature type="binding site" evidence="7">
    <location>
        <position position="242"/>
    </location>
    <ligand>
        <name>O2</name>
        <dbReference type="ChEBI" id="CHEBI:15379"/>
    </ligand>
</feature>
<dbReference type="GO" id="GO:0019628">
    <property type="term" value="P:urate catabolic process"/>
    <property type="evidence" value="ECO:0007669"/>
    <property type="project" value="UniProtKB-UniPathway"/>
</dbReference>
<feature type="binding site" evidence="7">
    <location>
        <position position="173"/>
    </location>
    <ligand>
        <name>urate</name>
        <dbReference type="ChEBI" id="CHEBI:17775"/>
    </ligand>
</feature>
<comment type="caution">
    <text evidence="9">The sequence shown here is derived from an EMBL/GenBank/DDBJ whole genome shotgun (WGS) entry which is preliminary data.</text>
</comment>
<dbReference type="EMBL" id="LIBO01000152">
    <property type="protein sequence ID" value="KRO62025.1"/>
    <property type="molecule type" value="Genomic_DNA"/>
</dbReference>
<feature type="binding site" evidence="7">
    <location>
        <position position="215"/>
    </location>
    <ligand>
        <name>5-hydroxyisourate</name>
        <dbReference type="ChEBI" id="CHEBI:18072"/>
    </ligand>
</feature>
<feature type="binding site" evidence="7">
    <location>
        <position position="57"/>
    </location>
    <ligand>
        <name>O2</name>
        <dbReference type="ChEBI" id="CHEBI:15379"/>
    </ligand>
</feature>
<comment type="catalytic activity">
    <reaction evidence="5 8">
        <text>urate + O2 + H2O = 5-hydroxyisourate + H2O2</text>
        <dbReference type="Rhea" id="RHEA:21368"/>
        <dbReference type="ChEBI" id="CHEBI:15377"/>
        <dbReference type="ChEBI" id="CHEBI:15379"/>
        <dbReference type="ChEBI" id="CHEBI:16240"/>
        <dbReference type="ChEBI" id="CHEBI:17775"/>
        <dbReference type="ChEBI" id="CHEBI:18072"/>
        <dbReference type="EC" id="1.7.3.3"/>
    </reaction>
</comment>
<evidence type="ECO:0000313" key="9">
    <source>
        <dbReference type="EMBL" id="KRO62025.1"/>
    </source>
</evidence>
<feature type="binding site" evidence="7">
    <location>
        <position position="173"/>
    </location>
    <ligand>
        <name>5-hydroxyisourate</name>
        <dbReference type="ChEBI" id="CHEBI:18072"/>
    </ligand>
</feature>
<dbReference type="AlphaFoldDB" id="A0A0R2RHB0"/>
<comment type="function">
    <text evidence="5 8">Catalyzes the oxidation of uric acid to 5-hydroxyisourate, which is further processed to form (S)-allantoin.</text>
</comment>
<organism evidence="9 10">
    <name type="scientific">Verrucomicrobia subdivision 6 bacterium BACL9 MAG-120507-bin52</name>
    <dbReference type="NCBI Taxonomy" id="1655590"/>
    <lineage>
        <taxon>Bacteria</taxon>
        <taxon>Pseudomonadati</taxon>
        <taxon>Verrucomicrobiota</taxon>
        <taxon>Verrucomicrobiia</taxon>
        <taxon>Verrucomicrobiales</taxon>
        <taxon>Verrucomicrobia subdivision 6</taxon>
    </lineage>
</organism>
<dbReference type="NCBIfam" id="TIGR03383">
    <property type="entry name" value="urate_oxi"/>
    <property type="match status" value="1"/>
</dbReference>
<dbReference type="EC" id="1.7.3.3" evidence="5 8"/>
<proteinExistence type="inferred from homology"/>
<feature type="binding site" evidence="7">
    <location>
        <position position="216"/>
    </location>
    <ligand>
        <name>5-hydroxyisourate</name>
        <dbReference type="ChEBI" id="CHEBI:18072"/>
    </ligand>
</feature>
<sequence>MGAKLSSHRYGKSRIRVVKILRDGKRHTVVEISAEVLLEGDFESSYTSGDNSKVVATDTVKNTVHVLAKDHLTLEVEKFAVHLAKHFTSQYPQVKKASVELTQRVWERLLNHDHSFTAPGSPLPWVKAGHIQGAKEVAVESGVRDWLIMKSSQSGFEGYPKCKFTTLPETQDRIFATAATAGWKWAKEPKDYTVTNRKILEAMMTPFLERFSPSVQTTMFEMGEAALKAFPEISEVSLSMPNKHYHLFNLKPFGMENPNIIFTATDEPHGQIEAVIRRS</sequence>
<protein>
    <recommendedName>
        <fullName evidence="5 8">Uricase</fullName>
        <ecNumber evidence="5 8">1.7.3.3</ecNumber>
    </recommendedName>
    <alternativeName>
        <fullName evidence="5">Urate oxidase</fullName>
    </alternativeName>
</protein>
<keyword evidence="3 5" id="KW-0659">Purine metabolism</keyword>
<feature type="binding site" evidence="7">
    <location>
        <position position="215"/>
    </location>
    <ligand>
        <name>urate</name>
        <dbReference type="ChEBI" id="CHEBI:17775"/>
    </ligand>
</feature>
<evidence type="ECO:0000256" key="6">
    <source>
        <dbReference type="PIRSR" id="PIRSR000241-1"/>
    </source>
</evidence>
<name>A0A0R2RHB0_9BACT</name>
<dbReference type="Gene3D" id="3.10.270.10">
    <property type="entry name" value="Urate Oxidase"/>
    <property type="match status" value="1"/>
</dbReference>
<evidence type="ECO:0000256" key="5">
    <source>
        <dbReference type="PIRNR" id="PIRNR000241"/>
    </source>
</evidence>
<feature type="binding site" evidence="7">
    <location>
        <position position="58"/>
    </location>
    <ligand>
        <name>urate</name>
        <dbReference type="ChEBI" id="CHEBI:17775"/>
    </ligand>
</feature>
<comment type="similarity">
    <text evidence="2 5 8">Belongs to the uricase family.</text>
</comment>
<feature type="active site" description="Charge relay system" evidence="6">
    <location>
        <position position="244"/>
    </location>
</feature>
<dbReference type="InterPro" id="IPR002042">
    <property type="entry name" value="Uricase"/>
</dbReference>
<dbReference type="PIRSF" id="PIRSF000241">
    <property type="entry name" value="Urate_oxidase"/>
    <property type="match status" value="1"/>
</dbReference>
<feature type="binding site" evidence="7">
    <location>
        <position position="156"/>
    </location>
    <ligand>
        <name>urate</name>
        <dbReference type="ChEBI" id="CHEBI:17775"/>
    </ligand>
</feature>
<dbReference type="UniPathway" id="UPA00394">
    <property type="reaction ID" value="UER00650"/>
</dbReference>
<evidence type="ECO:0000256" key="4">
    <source>
        <dbReference type="ARBA" id="ARBA00023002"/>
    </source>
</evidence>
<dbReference type="GO" id="GO:0004846">
    <property type="term" value="F:urate oxidase activity"/>
    <property type="evidence" value="ECO:0007669"/>
    <property type="project" value="UniProtKB-EC"/>
</dbReference>
<dbReference type="Pfam" id="PF01014">
    <property type="entry name" value="Uricase"/>
    <property type="match status" value="2"/>
</dbReference>
<dbReference type="Proteomes" id="UP000051269">
    <property type="component" value="Unassembled WGS sequence"/>
</dbReference>
<reference evidence="9 10" key="1">
    <citation type="submission" date="2015-10" db="EMBL/GenBank/DDBJ databases">
        <title>Metagenome-Assembled Genomes uncover a global brackish microbiome.</title>
        <authorList>
            <person name="Hugerth L.W."/>
            <person name="Larsson J."/>
            <person name="Alneberg J."/>
            <person name="Lindh M.V."/>
            <person name="Legrand C."/>
            <person name="Pinhassi J."/>
            <person name="Andersson A.F."/>
        </authorList>
    </citation>
    <scope>NUCLEOTIDE SEQUENCE [LARGE SCALE GENOMIC DNA]</scope>
    <source>
        <strain evidence="9">BACL18 MAG-120507-bin52</strain>
    </source>
</reference>